<evidence type="ECO:0000256" key="1">
    <source>
        <dbReference type="SAM" id="Phobius"/>
    </source>
</evidence>
<protein>
    <recommendedName>
        <fullName evidence="4">Increased loss of mitochondrial DNA protein 1</fullName>
    </recommendedName>
</protein>
<dbReference type="InterPro" id="IPR018815">
    <property type="entry name" value="Incr_loss_mito_DNA_1"/>
</dbReference>
<dbReference type="PANTHER" id="PTHR28029:SF1">
    <property type="entry name" value="PROTEIN ILM1"/>
    <property type="match status" value="1"/>
</dbReference>
<keyword evidence="1" id="KW-1133">Transmembrane helix</keyword>
<evidence type="ECO:0000313" key="2">
    <source>
        <dbReference type="EMBL" id="TKA60702.1"/>
    </source>
</evidence>
<keyword evidence="1" id="KW-0812">Transmembrane</keyword>
<dbReference type="Pfam" id="PF10311">
    <property type="entry name" value="Ilm1"/>
    <property type="match status" value="1"/>
</dbReference>
<organism evidence="2 3">
    <name type="scientific">Cryomyces minteri</name>
    <dbReference type="NCBI Taxonomy" id="331657"/>
    <lineage>
        <taxon>Eukaryota</taxon>
        <taxon>Fungi</taxon>
        <taxon>Dikarya</taxon>
        <taxon>Ascomycota</taxon>
        <taxon>Pezizomycotina</taxon>
        <taxon>Dothideomycetes</taxon>
        <taxon>Dothideomycetes incertae sedis</taxon>
        <taxon>Cryomyces</taxon>
    </lineage>
</organism>
<name>A0A4U0WDF1_9PEZI</name>
<keyword evidence="1" id="KW-0472">Membrane</keyword>
<proteinExistence type="predicted"/>
<evidence type="ECO:0000313" key="3">
    <source>
        <dbReference type="Proteomes" id="UP000308768"/>
    </source>
</evidence>
<dbReference type="PANTHER" id="PTHR28029">
    <property type="entry name" value="PROTEIN ILM1"/>
    <property type="match status" value="1"/>
</dbReference>
<feature type="transmembrane region" description="Helical" evidence="1">
    <location>
        <begin position="86"/>
        <end position="108"/>
    </location>
</feature>
<dbReference type="Proteomes" id="UP000308768">
    <property type="component" value="Unassembled WGS sequence"/>
</dbReference>
<sequence length="175" mass="19357">MGLVSAFAIIRALSLFHLTLAFFFLTSPSTIAEQNLVFVLGEAMRLPSPTSFSTPTPATGFLAVVLALLGLSDFTAASLPDEIARIYWAAQVPVRLLFLFVVTGYTYAFKPDGVLAKAGVGYKAGMGEGLKNRLVFTWGFLEVAAWFWVFITLRDERRQAGIRLMEKRKAEENRL</sequence>
<dbReference type="OrthoDB" id="5299849at2759"/>
<dbReference type="AlphaFoldDB" id="A0A4U0WDF1"/>
<evidence type="ECO:0008006" key="4">
    <source>
        <dbReference type="Google" id="ProtNLM"/>
    </source>
</evidence>
<keyword evidence="3" id="KW-1185">Reference proteome</keyword>
<comment type="caution">
    <text evidence="2">The sequence shown here is derived from an EMBL/GenBank/DDBJ whole genome shotgun (WGS) entry which is preliminary data.</text>
</comment>
<feature type="transmembrane region" description="Helical" evidence="1">
    <location>
        <begin position="135"/>
        <end position="153"/>
    </location>
</feature>
<reference evidence="2 3" key="1">
    <citation type="submission" date="2017-03" db="EMBL/GenBank/DDBJ databases">
        <title>Genomes of endolithic fungi from Antarctica.</title>
        <authorList>
            <person name="Coleine C."/>
            <person name="Masonjones S."/>
            <person name="Stajich J.E."/>
        </authorList>
    </citation>
    <scope>NUCLEOTIDE SEQUENCE [LARGE SCALE GENOMIC DNA]</scope>
    <source>
        <strain evidence="2 3">CCFEE 5187</strain>
    </source>
</reference>
<feature type="transmembrane region" description="Helical" evidence="1">
    <location>
        <begin position="56"/>
        <end position="74"/>
    </location>
</feature>
<accession>A0A4U0WDF1</accession>
<dbReference type="EMBL" id="NAJN01001874">
    <property type="protein sequence ID" value="TKA60702.1"/>
    <property type="molecule type" value="Genomic_DNA"/>
</dbReference>
<gene>
    <name evidence="2" type="ORF">B0A49_09013</name>
</gene>